<evidence type="ECO:0000313" key="2">
    <source>
        <dbReference type="Proteomes" id="UP000317036"/>
    </source>
</evidence>
<dbReference type="AlphaFoldDB" id="A0A559K4Y0"/>
<organism evidence="1 2">
    <name type="scientific">Paenibacillus cremeus</name>
    <dbReference type="NCBI Taxonomy" id="2163881"/>
    <lineage>
        <taxon>Bacteria</taxon>
        <taxon>Bacillati</taxon>
        <taxon>Bacillota</taxon>
        <taxon>Bacilli</taxon>
        <taxon>Bacillales</taxon>
        <taxon>Paenibacillaceae</taxon>
        <taxon>Paenibacillus</taxon>
    </lineage>
</organism>
<dbReference type="EMBL" id="VNJI01000041">
    <property type="protein sequence ID" value="TVY07192.1"/>
    <property type="molecule type" value="Genomic_DNA"/>
</dbReference>
<protein>
    <submittedName>
        <fullName evidence="1">Uncharacterized protein</fullName>
    </submittedName>
</protein>
<dbReference type="InterPro" id="IPR027417">
    <property type="entry name" value="P-loop_NTPase"/>
</dbReference>
<reference evidence="1 2" key="1">
    <citation type="submission" date="2019-07" db="EMBL/GenBank/DDBJ databases">
        <authorList>
            <person name="Kim J."/>
        </authorList>
    </citation>
    <scope>NUCLEOTIDE SEQUENCE [LARGE SCALE GENOMIC DNA]</scope>
    <source>
        <strain evidence="1 2">JC52</strain>
    </source>
</reference>
<evidence type="ECO:0000313" key="1">
    <source>
        <dbReference type="EMBL" id="TVY07192.1"/>
    </source>
</evidence>
<dbReference type="OrthoDB" id="1749414at2"/>
<proteinExistence type="predicted"/>
<dbReference type="CDD" id="cd01120">
    <property type="entry name" value="RecA-like_superfamily"/>
    <property type="match status" value="1"/>
</dbReference>
<comment type="caution">
    <text evidence="1">The sequence shown here is derived from an EMBL/GenBank/DDBJ whole genome shotgun (WGS) entry which is preliminary data.</text>
</comment>
<gene>
    <name evidence="1" type="ORF">FPZ49_25110</name>
</gene>
<dbReference type="RefSeq" id="WP_144852295.1">
    <property type="nucleotide sequence ID" value="NZ_VNJI01000041.1"/>
</dbReference>
<dbReference type="SUPFAM" id="SSF52540">
    <property type="entry name" value="P-loop containing nucleoside triphosphate hydrolases"/>
    <property type="match status" value="1"/>
</dbReference>
<accession>A0A559K4Y0</accession>
<name>A0A559K4Y0_9BACL</name>
<keyword evidence="2" id="KW-1185">Reference proteome</keyword>
<sequence length="782" mass="89450">MKWISLREAIRIVHPEYAFLRLKPNNSIRNNDTHKLARAIAALYRNVTASIKKEEVRAMKVLGKRFFIPTRLSYEAPVKVAYYIYIEKKRAEFYFIVPRSQISMIREKIGDIWTNITVEEINILPEFGKGATKYQLTYTKEDALSLRTDRRDNDLLISNLNVIDVLEEGDRVGIIYNFLPASQFTWRSTYRATIEKVRKNMPADRDKLGSTYILKMAVALLTDTADLVFGAFTDKKTTETSNMFESLLERMNGGRWISEATVKKAGATILDTQILVLSESPNILRERNNARSLAQSFDTISEDNSLKFRNYGGKFNLTDYVIRGADKNKVGDEEAQHFLSLPGRSVLERFGCIEKVETQETEVPEDLRKGTMRIGVNTFRGRDQMAYLSSDKEYKNLTLVLIGPTRAGKSTLIGNLSADAIHAGECVIIFDYIGSCQLSSEVAALFPKDKMLVIDCKNPETLQGLGYNEVGISADPFRQYDNAKRQTTQLRTLINAINNADTPLSARMERYLESASNIVFVVGGSIRDVFSVLQDHKLRRQWLQKIPPTQNENLAEYMASLEELDDTDKKGTVIGTKDNLISGIIDRLNKLKVNTYMEAMLRKPSSGNIDLVKEMQKNQLICLRMPEIMFSTDGERDVYTTYWLTKIWLALQIREQQIGDRSKLTKVNLVIDELYQVENTEKLLSEKLSRLAKFGMKPIISAHYMNQIKHIREELRSANASYMLIAGCDKKNFNELKSELYPYEEEDLLKLPRYHSLNLIKNEDGYARFITKLPPPTSETNR</sequence>
<dbReference type="Proteomes" id="UP000317036">
    <property type="component" value="Unassembled WGS sequence"/>
</dbReference>